<dbReference type="Proteomes" id="UP000509222">
    <property type="component" value="Chromosome"/>
</dbReference>
<dbReference type="EMBL" id="CP051177">
    <property type="protein sequence ID" value="QKX50556.1"/>
    <property type="molecule type" value="Genomic_DNA"/>
</dbReference>
<dbReference type="InterPro" id="IPR002734">
    <property type="entry name" value="RibDG_C"/>
</dbReference>
<dbReference type="InterPro" id="IPR024072">
    <property type="entry name" value="DHFR-like_dom_sf"/>
</dbReference>
<protein>
    <submittedName>
        <fullName evidence="2">Dihydrofolate reductase</fullName>
    </submittedName>
</protein>
<dbReference type="RefSeq" id="WP_053165900.1">
    <property type="nucleotide sequence ID" value="NZ_CP051177.1"/>
</dbReference>
<evidence type="ECO:0000313" key="2">
    <source>
        <dbReference type="EMBL" id="QKX50556.1"/>
    </source>
</evidence>
<dbReference type="Pfam" id="PF01872">
    <property type="entry name" value="RibD_C"/>
    <property type="match status" value="1"/>
</dbReference>
<dbReference type="SUPFAM" id="SSF53597">
    <property type="entry name" value="Dihydrofolate reductase-like"/>
    <property type="match status" value="1"/>
</dbReference>
<dbReference type="AlphaFoldDB" id="A0A7H8Q975"/>
<dbReference type="GO" id="GO:0008703">
    <property type="term" value="F:5-amino-6-(5-phosphoribosylamino)uracil reductase activity"/>
    <property type="evidence" value="ECO:0007669"/>
    <property type="project" value="InterPro"/>
</dbReference>
<feature type="domain" description="Bacterial bifunctional deaminase-reductase C-terminal" evidence="1">
    <location>
        <begin position="5"/>
        <end position="167"/>
    </location>
</feature>
<keyword evidence="3" id="KW-1185">Reference proteome</keyword>
<gene>
    <name evidence="2" type="ORF">HF394_08170</name>
</gene>
<reference evidence="3" key="1">
    <citation type="submission" date="2020-06" db="EMBL/GenBank/DDBJ databases">
        <title>Isolation of Planomicrobium glaciei.</title>
        <authorList>
            <person name="Malisova L."/>
            <person name="Safrankova R."/>
            <person name="Jakubu V."/>
            <person name="Spanelova P."/>
        </authorList>
    </citation>
    <scope>NUCLEOTIDE SEQUENCE [LARGE SCALE GENOMIC DNA]</scope>
    <source>
        <strain evidence="3">NRL-ATB46093</strain>
    </source>
</reference>
<evidence type="ECO:0000313" key="3">
    <source>
        <dbReference type="Proteomes" id="UP000509222"/>
    </source>
</evidence>
<dbReference type="Gene3D" id="3.40.430.10">
    <property type="entry name" value="Dihydrofolate Reductase, subunit A"/>
    <property type="match status" value="1"/>
</dbReference>
<dbReference type="GO" id="GO:0009231">
    <property type="term" value="P:riboflavin biosynthetic process"/>
    <property type="evidence" value="ECO:0007669"/>
    <property type="project" value="InterPro"/>
</dbReference>
<dbReference type="PANTHER" id="PTHR38011">
    <property type="entry name" value="DIHYDROFOLATE REDUCTASE FAMILY PROTEIN (AFU_ORTHOLOGUE AFUA_8G06820)"/>
    <property type="match status" value="1"/>
</dbReference>
<dbReference type="PANTHER" id="PTHR38011:SF11">
    <property type="entry name" value="2,5-DIAMINO-6-RIBOSYLAMINO-4(3H)-PYRIMIDINONE 5'-PHOSPHATE REDUCTASE"/>
    <property type="match status" value="1"/>
</dbReference>
<evidence type="ECO:0000259" key="1">
    <source>
        <dbReference type="Pfam" id="PF01872"/>
    </source>
</evidence>
<dbReference type="InterPro" id="IPR050765">
    <property type="entry name" value="Riboflavin_Biosynth_HTPR"/>
</dbReference>
<name>A0A7H8Q975_9BACL</name>
<sequence>MDQERKITCYIAASLDGYIATKDDSLDWLFKVEMEGDAGYAEYMETIDTVVMGRRTYDWIMEMEKGKAPYPDKKCYVFSKSKSGQEGHVIFTNEGVVSFVQRERALPGKDIWVVGGSALLHDFLKEKLIDEFIISVAPTLIGQGIPLFQELDFELEFTLKTVRQSGQFAQLHLIRK</sequence>
<accession>A0A7H8Q975</accession>
<proteinExistence type="predicted"/>
<organism evidence="2 3">
    <name type="scientific">Planococcus glaciei</name>
    <dbReference type="NCBI Taxonomy" id="459472"/>
    <lineage>
        <taxon>Bacteria</taxon>
        <taxon>Bacillati</taxon>
        <taxon>Bacillota</taxon>
        <taxon>Bacilli</taxon>
        <taxon>Bacillales</taxon>
        <taxon>Caryophanaceae</taxon>
        <taxon>Planococcus</taxon>
    </lineage>
</organism>